<dbReference type="Proteomes" id="UP001054252">
    <property type="component" value="Unassembled WGS sequence"/>
</dbReference>
<evidence type="ECO:0000313" key="3">
    <source>
        <dbReference type="Proteomes" id="UP001054252"/>
    </source>
</evidence>
<comment type="caution">
    <text evidence="2">The sequence shown here is derived from an EMBL/GenBank/DDBJ whole genome shotgun (WGS) entry which is preliminary data.</text>
</comment>
<dbReference type="AlphaFoldDB" id="A0AAV5MXU9"/>
<accession>A0AAV5MXU9</accession>
<gene>
    <name evidence="2" type="ORF">SLEP1_g59758</name>
</gene>
<feature type="compositionally biased region" description="Polar residues" evidence="1">
    <location>
        <begin position="128"/>
        <end position="143"/>
    </location>
</feature>
<dbReference type="EMBL" id="BPVZ01001171">
    <property type="protein sequence ID" value="GKV53222.1"/>
    <property type="molecule type" value="Genomic_DNA"/>
</dbReference>
<sequence length="143" mass="15507">MTKDDPKLITAVEQKANEAIEDILSKKKAALGDGQEVSEVREAVEQDFNITTKGEEFTLIKQMEMEAGAPQKACPATNSTLNEIKDHQSQKVDGRGGGNPQDEVPKEGTSSESKKREGDSKNDDDPPSSAQESFSSALDSFFD</sequence>
<evidence type="ECO:0000313" key="2">
    <source>
        <dbReference type="EMBL" id="GKV53222.1"/>
    </source>
</evidence>
<name>A0AAV5MXU9_9ROSI</name>
<feature type="compositionally biased region" description="Basic and acidic residues" evidence="1">
    <location>
        <begin position="83"/>
        <end position="94"/>
    </location>
</feature>
<keyword evidence="3" id="KW-1185">Reference proteome</keyword>
<protein>
    <submittedName>
        <fullName evidence="2">Uncharacterized protein</fullName>
    </submittedName>
</protein>
<evidence type="ECO:0000256" key="1">
    <source>
        <dbReference type="SAM" id="MobiDB-lite"/>
    </source>
</evidence>
<organism evidence="2 3">
    <name type="scientific">Rubroshorea leprosula</name>
    <dbReference type="NCBI Taxonomy" id="152421"/>
    <lineage>
        <taxon>Eukaryota</taxon>
        <taxon>Viridiplantae</taxon>
        <taxon>Streptophyta</taxon>
        <taxon>Embryophyta</taxon>
        <taxon>Tracheophyta</taxon>
        <taxon>Spermatophyta</taxon>
        <taxon>Magnoliopsida</taxon>
        <taxon>eudicotyledons</taxon>
        <taxon>Gunneridae</taxon>
        <taxon>Pentapetalae</taxon>
        <taxon>rosids</taxon>
        <taxon>malvids</taxon>
        <taxon>Malvales</taxon>
        <taxon>Dipterocarpaceae</taxon>
        <taxon>Rubroshorea</taxon>
    </lineage>
</organism>
<feature type="compositionally biased region" description="Basic and acidic residues" evidence="1">
    <location>
        <begin position="112"/>
        <end position="124"/>
    </location>
</feature>
<proteinExistence type="predicted"/>
<reference evidence="2 3" key="1">
    <citation type="journal article" date="2021" name="Commun. Biol.">
        <title>The genome of Shorea leprosula (Dipterocarpaceae) highlights the ecological relevance of drought in aseasonal tropical rainforests.</title>
        <authorList>
            <person name="Ng K.K.S."/>
            <person name="Kobayashi M.J."/>
            <person name="Fawcett J.A."/>
            <person name="Hatakeyama M."/>
            <person name="Paape T."/>
            <person name="Ng C.H."/>
            <person name="Ang C.C."/>
            <person name="Tnah L.H."/>
            <person name="Lee C.T."/>
            <person name="Nishiyama T."/>
            <person name="Sese J."/>
            <person name="O'Brien M.J."/>
            <person name="Copetti D."/>
            <person name="Mohd Noor M.I."/>
            <person name="Ong R.C."/>
            <person name="Putra M."/>
            <person name="Sireger I.Z."/>
            <person name="Indrioko S."/>
            <person name="Kosugi Y."/>
            <person name="Izuno A."/>
            <person name="Isagi Y."/>
            <person name="Lee S.L."/>
            <person name="Shimizu K.K."/>
        </authorList>
    </citation>
    <scope>NUCLEOTIDE SEQUENCE [LARGE SCALE GENOMIC DNA]</scope>
    <source>
        <strain evidence="2">214</strain>
    </source>
</reference>
<feature type="region of interest" description="Disordered" evidence="1">
    <location>
        <begin position="68"/>
        <end position="143"/>
    </location>
</feature>